<organism evidence="2 3">
    <name type="scientific">Methanolacinia petrolearia (strain DSM 11571 / OCM 486 / SEBR 4847)</name>
    <name type="common">Methanoplanus petrolearius</name>
    <dbReference type="NCBI Taxonomy" id="679926"/>
    <lineage>
        <taxon>Archaea</taxon>
        <taxon>Methanobacteriati</taxon>
        <taxon>Methanobacteriota</taxon>
        <taxon>Stenosarchaea group</taxon>
        <taxon>Methanomicrobia</taxon>
        <taxon>Methanomicrobiales</taxon>
        <taxon>Methanomicrobiaceae</taxon>
        <taxon>Methanolacinia</taxon>
    </lineage>
</organism>
<name>E1RGU3_METP4</name>
<dbReference type="RefSeq" id="WP_013330645.1">
    <property type="nucleotide sequence ID" value="NC_014507.1"/>
</dbReference>
<feature type="coiled-coil region" evidence="1">
    <location>
        <begin position="310"/>
        <end position="337"/>
    </location>
</feature>
<proteinExistence type="predicted"/>
<dbReference type="AlphaFoldDB" id="E1RGU3"/>
<dbReference type="HOGENOM" id="CLU_049283_0_0_2"/>
<dbReference type="EMBL" id="CP002117">
    <property type="protein sequence ID" value="ADN37472.1"/>
    <property type="molecule type" value="Genomic_DNA"/>
</dbReference>
<dbReference type="eggNOG" id="arCOG03450">
    <property type="taxonomic scope" value="Archaea"/>
</dbReference>
<dbReference type="Proteomes" id="UP000006565">
    <property type="component" value="Chromosome"/>
</dbReference>
<sequence length="398" mass="45569" precursor="true">MDLRISARGCTLFAMLQILICVAVIASSGCLSTGEPVNETPAGETPFLNESVNASSVKITESATPANHLPEIVPAEISGDPYEDRTFNVKFEKSEYELVLPANLSVYYGAKSADKSITEGTLWKETEKVSEYYRSFFEGDAIEGFYTDILKKIRHIKIAEGFSDEEYLEFLMTFVQQIPYDSEAESPRFPVEVVYDMKGDCDEKSMLLIGLLAREGYDTALIIFPEYHHATAGIRIITSGDTSFRQFKSEDGRKYVFIESTDLSYIGQYPGYYEDAYAVVIPIGDGNKTFERYNYVSYITESLTKIANRILFFQSELNRLYDEIKSLESDLNGAKSYDSDSEWQKDHTRYINLVDDYYEYEDLISRNIEVYNYVIEHPYDVAGVRRYIYNSKVNEIEY</sequence>
<evidence type="ECO:0000256" key="1">
    <source>
        <dbReference type="SAM" id="Coils"/>
    </source>
</evidence>
<keyword evidence="1" id="KW-0175">Coiled coil</keyword>
<evidence type="ECO:0008006" key="4">
    <source>
        <dbReference type="Google" id="ProtNLM"/>
    </source>
</evidence>
<gene>
    <name evidence="2" type="ordered locus">Mpet_2729</name>
</gene>
<evidence type="ECO:0000313" key="2">
    <source>
        <dbReference type="EMBL" id="ADN37472.1"/>
    </source>
</evidence>
<evidence type="ECO:0000313" key="3">
    <source>
        <dbReference type="Proteomes" id="UP000006565"/>
    </source>
</evidence>
<dbReference type="PROSITE" id="PS51257">
    <property type="entry name" value="PROKAR_LIPOPROTEIN"/>
    <property type="match status" value="1"/>
</dbReference>
<dbReference type="KEGG" id="mpi:Mpet_2729"/>
<accession>E1RGU3</accession>
<dbReference type="GeneID" id="9745224"/>
<reference evidence="2 3" key="1">
    <citation type="journal article" date="2010" name="Stand. Genomic Sci.">
        <title>Complete genome sequence of Methanoplanus petrolearius type strain (SEBR 4847).</title>
        <authorList>
            <person name="Brambilla E."/>
            <person name="Djao O.D."/>
            <person name="Daligault H."/>
            <person name="Lapidus A."/>
            <person name="Lucas S."/>
            <person name="Hammon N."/>
            <person name="Nolan M."/>
            <person name="Tice H."/>
            <person name="Cheng J.F."/>
            <person name="Han C."/>
            <person name="Tapia R."/>
            <person name="Goodwin L."/>
            <person name="Pitluck S."/>
            <person name="Liolios K."/>
            <person name="Ivanova N."/>
            <person name="Mavromatis K."/>
            <person name="Mikhailova N."/>
            <person name="Pati A."/>
            <person name="Chen A."/>
            <person name="Palaniappan K."/>
            <person name="Land M."/>
            <person name="Hauser L."/>
            <person name="Chang Y.J."/>
            <person name="Jeffries C.D."/>
            <person name="Rohde M."/>
            <person name="Spring S."/>
            <person name="Sikorski J."/>
            <person name="Goker M."/>
            <person name="Woyke T."/>
            <person name="Bristow J."/>
            <person name="Eisen J.A."/>
            <person name="Markowitz V."/>
            <person name="Hugenholtz P."/>
            <person name="Kyrpides N.C."/>
            <person name="Klenk H.P."/>
        </authorList>
    </citation>
    <scope>NUCLEOTIDE SEQUENCE [LARGE SCALE GENOMIC DNA]</scope>
    <source>
        <strain evidence="3">DSM 11571 / OCM 486 / SEBR 4847</strain>
    </source>
</reference>
<dbReference type="OrthoDB" id="110514at2157"/>
<keyword evidence="3" id="KW-1185">Reference proteome</keyword>
<dbReference type="STRING" id="679926.Mpet_2729"/>
<protein>
    <recommendedName>
        <fullName evidence="4">Transglutaminase-like domain-containing protein</fullName>
    </recommendedName>
</protein>